<feature type="region of interest" description="Important for the catalytic mechanism of both phosphorylation and dephosphorylation" evidence="13">
    <location>
        <begin position="204"/>
        <end position="213"/>
    </location>
</feature>
<dbReference type="STRING" id="1817895.AUJ95_01200"/>
<comment type="miscellaneous">
    <text evidence="13">Both phosphorylation and phosphorolysis are carried out by the same active site and suggest a common mechanism for both reactions.</text>
</comment>
<dbReference type="InterPro" id="IPR011126">
    <property type="entry name" value="Hpr_kin/Pase_Hpr_N"/>
</dbReference>
<keyword evidence="8 13" id="KW-0418">Kinase</keyword>
<evidence type="ECO:0000313" key="16">
    <source>
        <dbReference type="EMBL" id="OIP42892.1"/>
    </source>
</evidence>
<comment type="caution">
    <text evidence="16">The sequence shown here is derived from an EMBL/GenBank/DDBJ whole genome shotgun (WGS) entry which is preliminary data.</text>
</comment>
<dbReference type="GO" id="GO:0000287">
    <property type="term" value="F:magnesium ion binding"/>
    <property type="evidence" value="ECO:0007669"/>
    <property type="project" value="UniProtKB-UniRule"/>
</dbReference>
<feature type="active site" evidence="13">
    <location>
        <position position="246"/>
    </location>
</feature>
<dbReference type="AlphaFoldDB" id="A0A1J5E3C6"/>
<evidence type="ECO:0000256" key="6">
    <source>
        <dbReference type="ARBA" id="ARBA00022723"/>
    </source>
</evidence>
<dbReference type="GO" id="GO:0006109">
    <property type="term" value="P:regulation of carbohydrate metabolic process"/>
    <property type="evidence" value="ECO:0007669"/>
    <property type="project" value="UniProtKB-UniRule"/>
</dbReference>
<dbReference type="PANTHER" id="PTHR30305:SF1">
    <property type="entry name" value="HPR KINASE_PHOSPHORYLASE"/>
    <property type="match status" value="1"/>
</dbReference>
<evidence type="ECO:0000256" key="7">
    <source>
        <dbReference type="ARBA" id="ARBA00022741"/>
    </source>
</evidence>
<dbReference type="InterPro" id="IPR003755">
    <property type="entry name" value="HPr(Ser)_kin/Pase"/>
</dbReference>
<keyword evidence="11 13" id="KW-0511">Multifunctional enzyme</keyword>
<comment type="caution">
    <text evidence="13">Lacks conserved residue(s) required for the propagation of feature annotation.</text>
</comment>
<dbReference type="GO" id="GO:0004712">
    <property type="term" value="F:protein serine/threonine/tyrosine kinase activity"/>
    <property type="evidence" value="ECO:0007669"/>
    <property type="project" value="UniProtKB-UniRule"/>
</dbReference>
<evidence type="ECO:0000256" key="2">
    <source>
        <dbReference type="ARBA" id="ARBA00001946"/>
    </source>
</evidence>
<comment type="catalytic activity">
    <reaction evidence="1 13">
        <text>[HPr protein]-L-serine + ATP = [HPr protein]-O-phospho-L-serine + ADP + H(+)</text>
        <dbReference type="Rhea" id="RHEA:46600"/>
        <dbReference type="Rhea" id="RHEA-COMP:11602"/>
        <dbReference type="Rhea" id="RHEA-COMP:11603"/>
        <dbReference type="ChEBI" id="CHEBI:15378"/>
        <dbReference type="ChEBI" id="CHEBI:29999"/>
        <dbReference type="ChEBI" id="CHEBI:30616"/>
        <dbReference type="ChEBI" id="CHEBI:83421"/>
        <dbReference type="ChEBI" id="CHEBI:456216"/>
    </reaction>
</comment>
<dbReference type="EC" id="2.7.11.-" evidence="13"/>
<evidence type="ECO:0000256" key="11">
    <source>
        <dbReference type="ARBA" id="ARBA00023268"/>
    </source>
</evidence>
<dbReference type="EC" id="2.7.4.-" evidence="13"/>
<dbReference type="CDD" id="cd01918">
    <property type="entry name" value="HprK_C"/>
    <property type="match status" value="1"/>
</dbReference>
<dbReference type="Gene3D" id="3.40.1390.20">
    <property type="entry name" value="HprK N-terminal domain-like"/>
    <property type="match status" value="1"/>
</dbReference>
<comment type="domain">
    <text evidence="13">The Walker A ATP-binding motif also binds Pi and PPi.</text>
</comment>
<feature type="binding site" evidence="13">
    <location>
        <position position="205"/>
    </location>
    <ligand>
        <name>Mg(2+)</name>
        <dbReference type="ChEBI" id="CHEBI:18420"/>
    </ligand>
</feature>
<evidence type="ECO:0000259" key="14">
    <source>
        <dbReference type="Pfam" id="PF02603"/>
    </source>
</evidence>
<reference evidence="16 17" key="1">
    <citation type="journal article" date="2016" name="Environ. Microbiol.">
        <title>Genomic resolution of a cold subsurface aquifer community provides metabolic insights for novel microbes adapted to high CO concentrations.</title>
        <authorList>
            <person name="Probst A.J."/>
            <person name="Castelle C.J."/>
            <person name="Singh A."/>
            <person name="Brown C.T."/>
            <person name="Anantharaman K."/>
            <person name="Sharon I."/>
            <person name="Hug L.A."/>
            <person name="Burstein D."/>
            <person name="Emerson J.B."/>
            <person name="Thomas B.C."/>
            <person name="Banfield J.F."/>
        </authorList>
    </citation>
    <scope>NUCLEOTIDE SEQUENCE [LARGE SCALE GENOMIC DNA]</scope>
    <source>
        <strain evidence="16">CG2_30_40_21</strain>
    </source>
</reference>
<dbReference type="Pfam" id="PF07475">
    <property type="entry name" value="Hpr_kinase_C"/>
    <property type="match status" value="1"/>
</dbReference>
<feature type="active site" evidence="13">
    <location>
        <position position="163"/>
    </location>
</feature>
<dbReference type="SUPFAM" id="SSF75138">
    <property type="entry name" value="HprK N-terminal domain-like"/>
    <property type="match status" value="1"/>
</dbReference>
<comment type="cofactor">
    <cofactor evidence="2 13">
        <name>Mg(2+)</name>
        <dbReference type="ChEBI" id="CHEBI:18420"/>
    </cofactor>
</comment>
<evidence type="ECO:0000313" key="17">
    <source>
        <dbReference type="Proteomes" id="UP000183085"/>
    </source>
</evidence>
<gene>
    <name evidence="13" type="primary">hprK</name>
    <name evidence="16" type="ORF">AUJ95_01200</name>
</gene>
<dbReference type="GO" id="GO:0004674">
    <property type="term" value="F:protein serine/threonine kinase activity"/>
    <property type="evidence" value="ECO:0007669"/>
    <property type="project" value="UniProtKB-KW"/>
</dbReference>
<evidence type="ECO:0000256" key="1">
    <source>
        <dbReference type="ARBA" id="ARBA00001120"/>
    </source>
</evidence>
<evidence type="ECO:0000256" key="13">
    <source>
        <dbReference type="HAMAP-Rule" id="MF_01249"/>
    </source>
</evidence>
<accession>A0A1J5E3C6</accession>
<evidence type="ECO:0000256" key="12">
    <source>
        <dbReference type="ARBA" id="ARBA00047657"/>
    </source>
</evidence>
<sequence>MSILTVEDMIKDESLGIKFEVMAGYEGLQKEIVATDINRPGLALAGYLTFFGSRRIQILGKGEISYLDSLDSWTRLEILKKICEFEIPCFISTWGMGLPTDLLDLSNEYQIPVLRTQLPTGATTTLLSLYLEKMFAQEESISGGLVDIYGVGVLIMGEAGVGKSECAMDLIERGHRLIADDVVKIKRLGGGLIGSSPDMIRYHMEVRGLGVINVREMFGISAVCHHKEIELIVRLETWGKTQKIERLGIENLTENMLDISLPMVIIPVKPGRNISVIVEVAAMNQRLKKLGHHSALELDQRVAEEIRRQAIAK</sequence>
<keyword evidence="5 13" id="KW-0808">Transferase</keyword>
<keyword evidence="6 13" id="KW-0479">Metal-binding</keyword>
<evidence type="ECO:0000256" key="4">
    <source>
        <dbReference type="ARBA" id="ARBA00022527"/>
    </source>
</evidence>
<dbReference type="InterPro" id="IPR028979">
    <property type="entry name" value="Ser_kin/Pase_Hpr-like_N_sf"/>
</dbReference>
<feature type="binding site" evidence="13">
    <location>
        <begin position="157"/>
        <end position="164"/>
    </location>
    <ligand>
        <name>ATP</name>
        <dbReference type="ChEBI" id="CHEBI:30616"/>
    </ligand>
</feature>
<dbReference type="PANTHER" id="PTHR30305">
    <property type="entry name" value="PROTEIN YJDM-RELATED"/>
    <property type="match status" value="1"/>
</dbReference>
<dbReference type="FunFam" id="3.40.50.300:FF:000174">
    <property type="entry name" value="HPr kinase/phosphorylase"/>
    <property type="match status" value="1"/>
</dbReference>
<feature type="active site" description="Proton acceptor; for phosphorylation activity. Proton donor; for dephosphorylation activity" evidence="13">
    <location>
        <position position="181"/>
    </location>
</feature>
<dbReference type="InterPro" id="IPR027417">
    <property type="entry name" value="P-loop_NTPase"/>
</dbReference>
<feature type="region of interest" description="Important for the catalytic mechanism of dephosphorylation" evidence="13">
    <location>
        <begin position="267"/>
        <end position="272"/>
    </location>
</feature>
<dbReference type="InterPro" id="IPR011104">
    <property type="entry name" value="Hpr_kin/Pase_C"/>
</dbReference>
<comment type="function">
    <text evidence="13">Catalyzes the ATP- as well as the pyrophosphate-dependent phosphorylation of a specific serine residue in HPr, a phosphocarrier protein of the phosphoenolpyruvate-dependent sugar phosphotransferase system (PTS). HprK/P also catalyzes the pyrophosphate-producing, inorganic phosphate-dependent dephosphorylation (phosphorolysis) of seryl-phosphorylated HPr (P-Ser-HPr).</text>
</comment>
<dbReference type="EMBL" id="MNYI01000033">
    <property type="protein sequence ID" value="OIP42892.1"/>
    <property type="molecule type" value="Genomic_DNA"/>
</dbReference>
<comment type="catalytic activity">
    <reaction evidence="12 13">
        <text>[HPr protein]-O-phospho-L-serine + phosphate + H(+) = [HPr protein]-L-serine + diphosphate</text>
        <dbReference type="Rhea" id="RHEA:46604"/>
        <dbReference type="Rhea" id="RHEA-COMP:11602"/>
        <dbReference type="Rhea" id="RHEA-COMP:11603"/>
        <dbReference type="ChEBI" id="CHEBI:15378"/>
        <dbReference type="ChEBI" id="CHEBI:29999"/>
        <dbReference type="ChEBI" id="CHEBI:33019"/>
        <dbReference type="ChEBI" id="CHEBI:43474"/>
        <dbReference type="ChEBI" id="CHEBI:83421"/>
    </reaction>
</comment>
<organism evidence="16 17">
    <name type="scientific">Candidatus Desantisbacteria bacterium CG2_30_40_21</name>
    <dbReference type="NCBI Taxonomy" id="1817895"/>
    <lineage>
        <taxon>Bacteria</taxon>
        <taxon>Candidatus Desantisiibacteriota</taxon>
    </lineage>
</organism>
<dbReference type="Pfam" id="PF02603">
    <property type="entry name" value="Hpr_kinase_N"/>
    <property type="match status" value="1"/>
</dbReference>
<name>A0A1J5E3C6_9BACT</name>
<dbReference type="Gene3D" id="3.40.50.300">
    <property type="entry name" value="P-loop containing nucleotide triphosphate hydrolases"/>
    <property type="match status" value="1"/>
</dbReference>
<evidence type="ECO:0000256" key="10">
    <source>
        <dbReference type="ARBA" id="ARBA00022842"/>
    </source>
</evidence>
<feature type="domain" description="HPr(Ser) kinase/phosphorylase N-terminal" evidence="14">
    <location>
        <begin position="5"/>
        <end position="131"/>
    </location>
</feature>
<dbReference type="SUPFAM" id="SSF53795">
    <property type="entry name" value="PEP carboxykinase-like"/>
    <property type="match status" value="1"/>
</dbReference>
<proteinExistence type="inferred from homology"/>
<dbReference type="GO" id="GO:0005524">
    <property type="term" value="F:ATP binding"/>
    <property type="evidence" value="ECO:0007669"/>
    <property type="project" value="UniProtKB-UniRule"/>
</dbReference>
<evidence type="ECO:0000256" key="3">
    <source>
        <dbReference type="ARBA" id="ARBA00006883"/>
    </source>
</evidence>
<comment type="similarity">
    <text evidence="3 13">Belongs to the HPrK/P family.</text>
</comment>
<feature type="binding site" evidence="13">
    <location>
        <position position="164"/>
    </location>
    <ligand>
        <name>Mg(2+)</name>
        <dbReference type="ChEBI" id="CHEBI:18420"/>
    </ligand>
</feature>
<dbReference type="HAMAP" id="MF_01249">
    <property type="entry name" value="HPr_kinase"/>
    <property type="match status" value="1"/>
</dbReference>
<dbReference type="NCBIfam" id="TIGR00679">
    <property type="entry name" value="hpr-ser"/>
    <property type="match status" value="1"/>
</dbReference>
<keyword evidence="10 13" id="KW-0460">Magnesium</keyword>
<evidence type="ECO:0000256" key="8">
    <source>
        <dbReference type="ARBA" id="ARBA00022777"/>
    </source>
</evidence>
<protein>
    <recommendedName>
        <fullName evidence="13">HPr kinase/phosphorylase</fullName>
        <shortName evidence="13">HPrK/P</shortName>
        <ecNumber evidence="13">2.7.11.-</ecNumber>
        <ecNumber evidence="13">2.7.4.-</ecNumber>
    </recommendedName>
    <alternativeName>
        <fullName evidence="13">HPr(Ser) kinase/phosphorylase</fullName>
    </alternativeName>
</protein>
<dbReference type="GO" id="GO:0000155">
    <property type="term" value="F:phosphorelay sensor kinase activity"/>
    <property type="evidence" value="ECO:0007669"/>
    <property type="project" value="InterPro"/>
</dbReference>
<comment type="subunit">
    <text evidence="13">Homohexamer.</text>
</comment>
<evidence type="ECO:0000259" key="15">
    <source>
        <dbReference type="Pfam" id="PF07475"/>
    </source>
</evidence>
<keyword evidence="4 13" id="KW-0723">Serine/threonine-protein kinase</keyword>
<evidence type="ECO:0000256" key="5">
    <source>
        <dbReference type="ARBA" id="ARBA00022679"/>
    </source>
</evidence>
<feature type="domain" description="HPr kinase/phosphorylase C-terminal" evidence="15">
    <location>
        <begin position="134"/>
        <end position="301"/>
    </location>
</feature>
<keyword evidence="7 13" id="KW-0547">Nucleotide-binding</keyword>
<dbReference type="Proteomes" id="UP000183085">
    <property type="component" value="Unassembled WGS sequence"/>
</dbReference>
<evidence type="ECO:0000256" key="9">
    <source>
        <dbReference type="ARBA" id="ARBA00022840"/>
    </source>
</evidence>
<keyword evidence="9 13" id="KW-0067">ATP-binding</keyword>